<evidence type="ECO:0000313" key="13">
    <source>
        <dbReference type="Proteomes" id="UP000245946"/>
    </source>
</evidence>
<evidence type="ECO:0000256" key="5">
    <source>
        <dbReference type="ARBA" id="ARBA00022833"/>
    </source>
</evidence>
<accession>A0A316ZK42</accession>
<dbReference type="SUPFAM" id="SSF57667">
    <property type="entry name" value="beta-beta-alpha zinc fingers"/>
    <property type="match status" value="3"/>
</dbReference>
<feature type="compositionally biased region" description="Low complexity" evidence="10">
    <location>
        <begin position="415"/>
        <end position="425"/>
    </location>
</feature>
<dbReference type="GO" id="GO:0005634">
    <property type="term" value="C:nucleus"/>
    <property type="evidence" value="ECO:0007669"/>
    <property type="project" value="UniProtKB-SubCell"/>
</dbReference>
<feature type="compositionally biased region" description="Basic and acidic residues" evidence="10">
    <location>
        <begin position="160"/>
        <end position="174"/>
    </location>
</feature>
<dbReference type="Proteomes" id="UP000245946">
    <property type="component" value="Unassembled WGS sequence"/>
</dbReference>
<feature type="domain" description="C2H2-type" evidence="11">
    <location>
        <begin position="39"/>
        <end position="68"/>
    </location>
</feature>
<proteinExistence type="predicted"/>
<feature type="compositionally biased region" description="Acidic residues" evidence="10">
    <location>
        <begin position="331"/>
        <end position="347"/>
    </location>
</feature>
<dbReference type="AlphaFoldDB" id="A0A316ZK42"/>
<evidence type="ECO:0000259" key="11">
    <source>
        <dbReference type="PROSITE" id="PS50157"/>
    </source>
</evidence>
<dbReference type="InterPro" id="IPR013087">
    <property type="entry name" value="Znf_C2H2_type"/>
</dbReference>
<protein>
    <recommendedName>
        <fullName evidence="11">C2H2-type domain-containing protein</fullName>
    </recommendedName>
</protein>
<comment type="subcellular location">
    <subcellularLocation>
        <location evidence="1">Nucleus</location>
    </subcellularLocation>
</comment>
<feature type="domain" description="C2H2-type" evidence="11">
    <location>
        <begin position="189"/>
        <end position="219"/>
    </location>
</feature>
<evidence type="ECO:0000256" key="9">
    <source>
        <dbReference type="PROSITE-ProRule" id="PRU00042"/>
    </source>
</evidence>
<keyword evidence="8" id="KW-0539">Nucleus</keyword>
<dbReference type="Pfam" id="PF00096">
    <property type="entry name" value="zf-C2H2"/>
    <property type="match status" value="3"/>
</dbReference>
<feature type="region of interest" description="Disordered" evidence="10">
    <location>
        <begin position="152"/>
        <end position="188"/>
    </location>
</feature>
<dbReference type="GO" id="GO:0000978">
    <property type="term" value="F:RNA polymerase II cis-regulatory region sequence-specific DNA binding"/>
    <property type="evidence" value="ECO:0007669"/>
    <property type="project" value="UniProtKB-ARBA"/>
</dbReference>
<dbReference type="SMART" id="SM00355">
    <property type="entry name" value="ZnF_C2H2"/>
    <property type="match status" value="8"/>
</dbReference>
<feature type="compositionally biased region" description="Basic and acidic residues" evidence="10">
    <location>
        <begin position="319"/>
        <end position="330"/>
    </location>
</feature>
<dbReference type="FunFam" id="3.30.160.60:FF:000125">
    <property type="entry name" value="Putative zinc finger protein 143"/>
    <property type="match status" value="1"/>
</dbReference>
<sequence length="598" mass="65059">MSAAMLPPRAPAAPAKRLAVDAPAAASPSPAKRPRAKTHLCADDGCGAAFHSPARLREHERSHTGERPFVCPHPGCDSAFARSHHLSAHARVHASTSLLADPQPSGVASPERIRLCAAAPVCAARFMTASHARRHEETCDVLRAARVVEGGETATELEDETRTDAEHGVADAEKAKKKRGGHKDRDRDYECTEPGCDHTFRKRKHLRAHIWARHSASPAASPFATGTPAVAAEEGTKPFVCAQPDCGQAFASYSARRKHMRKHDAKRYMCAQHETPEHFETWSALQAHMRAAHPPTCSHPGCGRVFSRLDHLKEHEARHVARQRSEKLAEQEEGTGFDVADEDESIEEPPARPMFACNWTESQCSKTFKSAYARDTHVRVFHRGERNHKCACGKAYGHAHLLRAHAKRCAAATGAGDSAEQSAASDADEGEDGDDDGADSAATSDLSDDEFFRREGGAVPESHASRPRAPRRLSGSAAEASAEKRPPKLLHLLTGSSYAQPATLSRRHRTRILSCPWARVVALLDAEDDAQGAEAIAALSPQDVQQACAFRFGRLYDARRHMRAVHEVELSDAELRALIPADETAGLPKPRRSETPAK</sequence>
<evidence type="ECO:0000256" key="3">
    <source>
        <dbReference type="ARBA" id="ARBA00022737"/>
    </source>
</evidence>
<dbReference type="OrthoDB" id="427030at2759"/>
<dbReference type="PANTHER" id="PTHR46179">
    <property type="entry name" value="ZINC FINGER PROTEIN"/>
    <property type="match status" value="1"/>
</dbReference>
<feature type="domain" description="C2H2-type" evidence="11">
    <location>
        <begin position="239"/>
        <end position="268"/>
    </location>
</feature>
<evidence type="ECO:0000256" key="10">
    <source>
        <dbReference type="SAM" id="MobiDB-lite"/>
    </source>
</evidence>
<organism evidence="12 13">
    <name type="scientific">Tilletiopsis washingtonensis</name>
    <dbReference type="NCBI Taxonomy" id="58919"/>
    <lineage>
        <taxon>Eukaryota</taxon>
        <taxon>Fungi</taxon>
        <taxon>Dikarya</taxon>
        <taxon>Basidiomycota</taxon>
        <taxon>Ustilaginomycotina</taxon>
        <taxon>Exobasidiomycetes</taxon>
        <taxon>Entylomatales</taxon>
        <taxon>Entylomatales incertae sedis</taxon>
        <taxon>Tilletiopsis</taxon>
    </lineage>
</organism>
<dbReference type="InterPro" id="IPR051061">
    <property type="entry name" value="Zinc_finger_trans_reg"/>
</dbReference>
<gene>
    <name evidence="12" type="ORF">FA09DRAFT_327463</name>
</gene>
<keyword evidence="2" id="KW-0479">Metal-binding</keyword>
<feature type="region of interest" description="Disordered" evidence="10">
    <location>
        <begin position="1"/>
        <end position="37"/>
    </location>
</feature>
<evidence type="ECO:0000256" key="4">
    <source>
        <dbReference type="ARBA" id="ARBA00022771"/>
    </source>
</evidence>
<feature type="compositionally biased region" description="Low complexity" evidence="10">
    <location>
        <begin position="1"/>
        <end position="30"/>
    </location>
</feature>
<feature type="domain" description="C2H2-type" evidence="11">
    <location>
        <begin position="355"/>
        <end position="387"/>
    </location>
</feature>
<evidence type="ECO:0000256" key="6">
    <source>
        <dbReference type="ARBA" id="ARBA00023015"/>
    </source>
</evidence>
<keyword evidence="6" id="KW-0805">Transcription regulation</keyword>
<dbReference type="PROSITE" id="PS50157">
    <property type="entry name" value="ZINC_FINGER_C2H2_2"/>
    <property type="match status" value="6"/>
</dbReference>
<dbReference type="Gene3D" id="3.30.160.60">
    <property type="entry name" value="Classic Zinc Finger"/>
    <property type="match status" value="6"/>
</dbReference>
<feature type="region of interest" description="Disordered" evidence="10">
    <location>
        <begin position="415"/>
        <end position="494"/>
    </location>
</feature>
<dbReference type="RefSeq" id="XP_025601014.1">
    <property type="nucleotide sequence ID" value="XM_025741409.1"/>
</dbReference>
<dbReference type="EMBL" id="KZ819284">
    <property type="protein sequence ID" value="PWO00736.1"/>
    <property type="molecule type" value="Genomic_DNA"/>
</dbReference>
<dbReference type="InterPro" id="IPR036236">
    <property type="entry name" value="Znf_C2H2_sf"/>
</dbReference>
<keyword evidence="7" id="KW-0804">Transcription</keyword>
<dbReference type="PANTHER" id="PTHR46179:SF13">
    <property type="entry name" value="C2H2-TYPE DOMAIN-CONTAINING PROTEIN"/>
    <property type="match status" value="1"/>
</dbReference>
<evidence type="ECO:0000256" key="2">
    <source>
        <dbReference type="ARBA" id="ARBA00022723"/>
    </source>
</evidence>
<keyword evidence="3" id="KW-0677">Repeat</keyword>
<feature type="compositionally biased region" description="Acidic residues" evidence="10">
    <location>
        <begin position="426"/>
        <end position="438"/>
    </location>
</feature>
<feature type="domain" description="C2H2-type" evidence="11">
    <location>
        <begin position="295"/>
        <end position="324"/>
    </location>
</feature>
<evidence type="ECO:0000313" key="12">
    <source>
        <dbReference type="EMBL" id="PWO00736.1"/>
    </source>
</evidence>
<feature type="region of interest" description="Disordered" evidence="10">
    <location>
        <begin position="319"/>
        <end position="352"/>
    </location>
</feature>
<reference evidence="12 13" key="1">
    <citation type="journal article" date="2018" name="Mol. Biol. Evol.">
        <title>Broad Genomic Sampling Reveals a Smut Pathogenic Ancestry of the Fungal Clade Ustilaginomycotina.</title>
        <authorList>
            <person name="Kijpornyongpan T."/>
            <person name="Mondo S.J."/>
            <person name="Barry K."/>
            <person name="Sandor L."/>
            <person name="Lee J."/>
            <person name="Lipzen A."/>
            <person name="Pangilinan J."/>
            <person name="LaButti K."/>
            <person name="Hainaut M."/>
            <person name="Henrissat B."/>
            <person name="Grigoriev I.V."/>
            <person name="Spatafora J.W."/>
            <person name="Aime M.C."/>
        </authorList>
    </citation>
    <scope>NUCLEOTIDE SEQUENCE [LARGE SCALE GENOMIC DNA]</scope>
    <source>
        <strain evidence="12 13">MCA 4186</strain>
    </source>
</reference>
<dbReference type="PROSITE" id="PS00028">
    <property type="entry name" value="ZINC_FINGER_C2H2_1"/>
    <property type="match status" value="5"/>
</dbReference>
<dbReference type="GO" id="GO:0000981">
    <property type="term" value="F:DNA-binding transcription factor activity, RNA polymerase II-specific"/>
    <property type="evidence" value="ECO:0007669"/>
    <property type="project" value="UniProtKB-ARBA"/>
</dbReference>
<feature type="domain" description="C2H2-type" evidence="11">
    <location>
        <begin position="69"/>
        <end position="98"/>
    </location>
</feature>
<dbReference type="GeneID" id="37268953"/>
<evidence type="ECO:0000256" key="8">
    <source>
        <dbReference type="ARBA" id="ARBA00023242"/>
    </source>
</evidence>
<evidence type="ECO:0000256" key="1">
    <source>
        <dbReference type="ARBA" id="ARBA00004123"/>
    </source>
</evidence>
<keyword evidence="13" id="KW-1185">Reference proteome</keyword>
<keyword evidence="4 9" id="KW-0863">Zinc-finger</keyword>
<dbReference type="STRING" id="58919.A0A316ZK42"/>
<name>A0A316ZK42_9BASI</name>
<evidence type="ECO:0000256" key="7">
    <source>
        <dbReference type="ARBA" id="ARBA00023163"/>
    </source>
</evidence>
<keyword evidence="5" id="KW-0862">Zinc</keyword>
<dbReference type="GO" id="GO:0008270">
    <property type="term" value="F:zinc ion binding"/>
    <property type="evidence" value="ECO:0007669"/>
    <property type="project" value="UniProtKB-KW"/>
</dbReference>